<feature type="compositionally biased region" description="Basic and acidic residues" evidence="1">
    <location>
        <begin position="291"/>
        <end position="300"/>
    </location>
</feature>
<accession>A0ABR3RSW9</accession>
<evidence type="ECO:0000313" key="2">
    <source>
        <dbReference type="EMBL" id="KAL1607531.1"/>
    </source>
</evidence>
<organism evidence="2 3">
    <name type="scientific">Nothophoma quercina</name>
    <dbReference type="NCBI Taxonomy" id="749835"/>
    <lineage>
        <taxon>Eukaryota</taxon>
        <taxon>Fungi</taxon>
        <taxon>Dikarya</taxon>
        <taxon>Ascomycota</taxon>
        <taxon>Pezizomycotina</taxon>
        <taxon>Dothideomycetes</taxon>
        <taxon>Pleosporomycetidae</taxon>
        <taxon>Pleosporales</taxon>
        <taxon>Pleosporineae</taxon>
        <taxon>Didymellaceae</taxon>
        <taxon>Nothophoma</taxon>
    </lineage>
</organism>
<keyword evidence="3" id="KW-1185">Reference proteome</keyword>
<dbReference type="EMBL" id="JAKIXB020000006">
    <property type="protein sequence ID" value="KAL1607531.1"/>
    <property type="molecule type" value="Genomic_DNA"/>
</dbReference>
<proteinExistence type="predicted"/>
<evidence type="ECO:0000313" key="3">
    <source>
        <dbReference type="Proteomes" id="UP001521222"/>
    </source>
</evidence>
<gene>
    <name evidence="2" type="ORF">SLS59_002499</name>
</gene>
<feature type="region of interest" description="Disordered" evidence="1">
    <location>
        <begin position="272"/>
        <end position="323"/>
    </location>
</feature>
<comment type="caution">
    <text evidence="2">The sequence shown here is derived from an EMBL/GenBank/DDBJ whole genome shotgun (WGS) entry which is preliminary data.</text>
</comment>
<feature type="compositionally biased region" description="Acidic residues" evidence="1">
    <location>
        <begin position="224"/>
        <end position="244"/>
    </location>
</feature>
<feature type="compositionally biased region" description="Basic and acidic residues" evidence="1">
    <location>
        <begin position="272"/>
        <end position="282"/>
    </location>
</feature>
<name>A0ABR3RSW9_9PLEO</name>
<reference evidence="2 3" key="1">
    <citation type="submission" date="2024-02" db="EMBL/GenBank/DDBJ databases">
        <title>De novo assembly and annotation of 12 fungi associated with fruit tree decline syndrome in Ontario, Canada.</title>
        <authorList>
            <person name="Sulman M."/>
            <person name="Ellouze W."/>
            <person name="Ilyukhin E."/>
        </authorList>
    </citation>
    <scope>NUCLEOTIDE SEQUENCE [LARGE SCALE GENOMIC DNA]</scope>
    <source>
        <strain evidence="2 3">M97-236</strain>
    </source>
</reference>
<protein>
    <submittedName>
        <fullName evidence="2">Uncharacterized protein</fullName>
    </submittedName>
</protein>
<sequence length="431" mass="49059">MGLNWIITHMLRFSGLALPKETFSALPDLKTSLAIHNAWLGLDLPLEGLRNLHTHIHAQLMLSSPPVSLWDILMLWSTFPHSSEIVRAMGMNFIEGHVNLEYKINESMEILAWLQSDPELCAFFKGLQDKVPGYVENTLEVVPGSGVRIGEGYKTIGKKEGKRVKEAAEKEKAILERGTTRKVSPQERQEREESDFEALKTRLRRVKSDVSLRSVDTAILSTESPEEQSDEGAIEEQPVNDDMEDHSNYSGGNISDALARSLETIRLRREARQMKNKSEYKPSTDLTVANLERHSAADRPHVRHRRTSSSTTTAQRNEHGLSVADLEHRIQVLKEKQNRLAQESKRKEDDVEREDRKKVSEGVDMKDHPYTTYEYKCTRLEEGVERLCTRRYKKLKSGIGTDPNAPLDDVPSNEEDFEEGNAFVEQKNEGE</sequence>
<evidence type="ECO:0000256" key="1">
    <source>
        <dbReference type="SAM" id="MobiDB-lite"/>
    </source>
</evidence>
<feature type="region of interest" description="Disordered" evidence="1">
    <location>
        <begin position="336"/>
        <end position="364"/>
    </location>
</feature>
<feature type="region of interest" description="Disordered" evidence="1">
    <location>
        <begin position="396"/>
        <end position="431"/>
    </location>
</feature>
<dbReference type="Proteomes" id="UP001521222">
    <property type="component" value="Unassembled WGS sequence"/>
</dbReference>
<feature type="region of interest" description="Disordered" evidence="1">
    <location>
        <begin position="217"/>
        <end position="254"/>
    </location>
</feature>